<dbReference type="PROSITE" id="PS50112">
    <property type="entry name" value="PAS"/>
    <property type="match status" value="4"/>
</dbReference>
<name>A0A1Y6BKL0_9BACT</name>
<feature type="domain" description="PAC" evidence="4">
    <location>
        <begin position="327"/>
        <end position="379"/>
    </location>
</feature>
<dbReference type="CDD" id="cd00130">
    <property type="entry name" value="PAS"/>
    <property type="match status" value="5"/>
</dbReference>
<dbReference type="Pfam" id="PF08447">
    <property type="entry name" value="PAS_3"/>
    <property type="match status" value="5"/>
</dbReference>
<feature type="domain" description="PAC" evidence="4">
    <location>
        <begin position="205"/>
        <end position="257"/>
    </location>
</feature>
<keyword evidence="1" id="KW-0807">Transducer</keyword>
<dbReference type="Gene3D" id="1.10.287.950">
    <property type="entry name" value="Methyl-accepting chemotaxis protein"/>
    <property type="match status" value="1"/>
</dbReference>
<dbReference type="InterPro" id="IPR050903">
    <property type="entry name" value="Bact_Chemotaxis_MeTrfase"/>
</dbReference>
<dbReference type="PROSITE" id="PS50111">
    <property type="entry name" value="CHEMOTAXIS_TRANSDUC_2"/>
    <property type="match status" value="1"/>
</dbReference>
<dbReference type="PROSITE" id="PS50113">
    <property type="entry name" value="PAC"/>
    <property type="match status" value="5"/>
</dbReference>
<dbReference type="NCBIfam" id="TIGR00229">
    <property type="entry name" value="sensory_box"/>
    <property type="match status" value="5"/>
</dbReference>
<dbReference type="PANTHER" id="PTHR24422">
    <property type="entry name" value="CHEMOTAXIS PROTEIN METHYLTRANSFERASE"/>
    <property type="match status" value="1"/>
</dbReference>
<dbReference type="AlphaFoldDB" id="A0A1Y6BKL0"/>
<dbReference type="SUPFAM" id="SSF55785">
    <property type="entry name" value="PYP-like sensor domain (PAS domain)"/>
    <property type="match status" value="5"/>
</dbReference>
<organism evidence="5 6">
    <name type="scientific">Pseudobacteriovorax antillogorgiicola</name>
    <dbReference type="NCBI Taxonomy" id="1513793"/>
    <lineage>
        <taxon>Bacteria</taxon>
        <taxon>Pseudomonadati</taxon>
        <taxon>Bdellovibrionota</taxon>
        <taxon>Oligoflexia</taxon>
        <taxon>Oligoflexales</taxon>
        <taxon>Pseudobacteriovoracaceae</taxon>
        <taxon>Pseudobacteriovorax</taxon>
    </lineage>
</organism>
<dbReference type="PANTHER" id="PTHR24422:SF10">
    <property type="entry name" value="CHEMOTAXIS PROTEIN METHYLTRANSFERASE 2"/>
    <property type="match status" value="1"/>
</dbReference>
<evidence type="ECO:0000313" key="5">
    <source>
        <dbReference type="EMBL" id="SMF08126.1"/>
    </source>
</evidence>
<dbReference type="STRING" id="1513793.SAMN06296036_104270"/>
<dbReference type="SMART" id="SM00091">
    <property type="entry name" value="PAS"/>
    <property type="match status" value="5"/>
</dbReference>
<dbReference type="InterPro" id="IPR000700">
    <property type="entry name" value="PAS-assoc_C"/>
</dbReference>
<dbReference type="Gene3D" id="3.30.450.20">
    <property type="entry name" value="PAS domain"/>
    <property type="match status" value="5"/>
</dbReference>
<keyword evidence="6" id="KW-1185">Reference proteome</keyword>
<dbReference type="InterPro" id="IPR035965">
    <property type="entry name" value="PAS-like_dom_sf"/>
</dbReference>
<dbReference type="EMBL" id="FWZT01000004">
    <property type="protein sequence ID" value="SMF08126.1"/>
    <property type="molecule type" value="Genomic_DNA"/>
</dbReference>
<protein>
    <submittedName>
        <fullName evidence="5">Methyl-accepting chemotaxis sensory transducer with Pas/Pac sensor</fullName>
    </submittedName>
</protein>
<dbReference type="GO" id="GO:0007165">
    <property type="term" value="P:signal transduction"/>
    <property type="evidence" value="ECO:0007669"/>
    <property type="project" value="UniProtKB-KW"/>
</dbReference>
<dbReference type="InterPro" id="IPR004090">
    <property type="entry name" value="Chemotax_Me-accpt_rcpt"/>
</dbReference>
<evidence type="ECO:0000259" key="2">
    <source>
        <dbReference type="PROSITE" id="PS50111"/>
    </source>
</evidence>
<dbReference type="SUPFAM" id="SSF58104">
    <property type="entry name" value="Methyl-accepting chemotaxis protein (MCP) signaling domain"/>
    <property type="match status" value="1"/>
</dbReference>
<dbReference type="SMART" id="SM00283">
    <property type="entry name" value="MA"/>
    <property type="match status" value="1"/>
</dbReference>
<feature type="domain" description="PAS" evidence="3">
    <location>
        <begin position="390"/>
        <end position="420"/>
    </location>
</feature>
<evidence type="ECO:0000259" key="4">
    <source>
        <dbReference type="PROSITE" id="PS50113"/>
    </source>
</evidence>
<dbReference type="GO" id="GO:0006935">
    <property type="term" value="P:chemotaxis"/>
    <property type="evidence" value="ECO:0007669"/>
    <property type="project" value="InterPro"/>
</dbReference>
<feature type="domain" description="Methyl-accepting transducer" evidence="2">
    <location>
        <begin position="635"/>
        <end position="871"/>
    </location>
</feature>
<feature type="domain" description="PAC" evidence="4">
    <location>
        <begin position="571"/>
        <end position="623"/>
    </location>
</feature>
<dbReference type="SMART" id="SM00086">
    <property type="entry name" value="PAC"/>
    <property type="match status" value="5"/>
</dbReference>
<feature type="domain" description="PAC" evidence="4">
    <location>
        <begin position="83"/>
        <end position="135"/>
    </location>
</feature>
<feature type="domain" description="PAC" evidence="4">
    <location>
        <begin position="449"/>
        <end position="501"/>
    </location>
</feature>
<feature type="domain" description="PAS" evidence="3">
    <location>
        <begin position="146"/>
        <end position="175"/>
    </location>
</feature>
<feature type="domain" description="PAS" evidence="3">
    <location>
        <begin position="268"/>
        <end position="299"/>
    </location>
</feature>
<evidence type="ECO:0000313" key="6">
    <source>
        <dbReference type="Proteomes" id="UP000192907"/>
    </source>
</evidence>
<dbReference type="InterPro" id="IPR000014">
    <property type="entry name" value="PAS"/>
</dbReference>
<proteinExistence type="predicted"/>
<dbReference type="GO" id="GO:0004888">
    <property type="term" value="F:transmembrane signaling receptor activity"/>
    <property type="evidence" value="ECO:0007669"/>
    <property type="project" value="InterPro"/>
</dbReference>
<reference evidence="6" key="1">
    <citation type="submission" date="2017-04" db="EMBL/GenBank/DDBJ databases">
        <authorList>
            <person name="Varghese N."/>
            <person name="Submissions S."/>
        </authorList>
    </citation>
    <scope>NUCLEOTIDE SEQUENCE [LARGE SCALE GENOMIC DNA]</scope>
    <source>
        <strain evidence="6">RKEM611</strain>
    </source>
</reference>
<dbReference type="PRINTS" id="PR00260">
    <property type="entry name" value="CHEMTRNSDUCR"/>
</dbReference>
<gene>
    <name evidence="5" type="ORF">SAMN06296036_104270</name>
</gene>
<dbReference type="InterPro" id="IPR004089">
    <property type="entry name" value="MCPsignal_dom"/>
</dbReference>
<dbReference type="GO" id="GO:0016020">
    <property type="term" value="C:membrane"/>
    <property type="evidence" value="ECO:0007669"/>
    <property type="project" value="InterPro"/>
</dbReference>
<feature type="domain" description="PAS" evidence="3">
    <location>
        <begin position="512"/>
        <end position="542"/>
    </location>
</feature>
<dbReference type="Pfam" id="PF00015">
    <property type="entry name" value="MCPsignal"/>
    <property type="match status" value="1"/>
</dbReference>
<sequence length="897" mass="99457">MADSDEGSERSHQLCDALDRCQAVVEYNLDGTIRTANQQFLSTFGYALEELQGEDHGRLCPKAFASSIQHRHFWEKLNRGESDMGEYQRLNKNGQTVWLRGAYVPVFDDDGKPTGVFQIAYDVTVAKAKALADEGKAQALSKAQAVIEFDMDGQILNANDNFLQLMGYSLKDIVGSHHSRFVGDAEAKSPKYREFWDELRQGKFHSGKFKRHTNNGREVFIQATYNPIMDSEGRPYKVVKFASDVSDEMKSQREVEGRLAAIDLSFGVIEFDLSGNIRDANQNFLNLMGYKLPDVVGQSHKMFCEPSFAASKDYRDHWDKLRQGKFISGQFKRMNRAGEAVWIQAVYNPILDFDGRPVGVVKLASDITDEKNRELESQGKMNAISRSQAVIEFDMSGKIITANENFLSVMGYSLEEVVNQHHRLFVEPAYGRSADYRELWDTLNRGQFASGQFKRLAKGGKEVWIQASYNPILDEQGKPFKVVKFATDITEQKHRDSDYMAKIDAMDKSQAVIEFNLDGTIITANENFLKVVGYSLKDIKGKHHSMFCEPSYAGSMEYRQFWQKLNNGQYDQGEYKRLGAGGQEAWIRASYNPILDLNGKPKKVVKYATDLTREKKAYFELVDKFAQASVELGSAAEELSATAKQMTAGSELTSTEADRVAQASEEVANNVQAVTSSTEELSETVREISQKALETSKISDEAKNSAERAGTMISELNRASDEIGSVIKLISTIAQQTNLLALNATIEAARAGDSGRGFAVVANEVKELANQTADATEQITNKVNKIREVSGGSIGAIKEISGIIERVYANAATTAAATEEQASTAAEVTGLLEGSKQGVDDIVQNIHRVATSSRETYIGASDTLKAAENLAKMAVSLKELIRAVRDKEHQSHEKSAA</sequence>
<accession>A0A1Y6BKL0</accession>
<dbReference type="Proteomes" id="UP000192907">
    <property type="component" value="Unassembled WGS sequence"/>
</dbReference>
<evidence type="ECO:0000259" key="3">
    <source>
        <dbReference type="PROSITE" id="PS50112"/>
    </source>
</evidence>
<dbReference type="InterPro" id="IPR013655">
    <property type="entry name" value="PAS_fold_3"/>
</dbReference>
<evidence type="ECO:0000256" key="1">
    <source>
        <dbReference type="PROSITE-ProRule" id="PRU00284"/>
    </source>
</evidence>
<dbReference type="InterPro" id="IPR001610">
    <property type="entry name" value="PAC"/>
</dbReference>